<protein>
    <recommendedName>
        <fullName evidence="3">HTH araC/xylS-type domain-containing protein</fullName>
    </recommendedName>
</protein>
<dbReference type="SMART" id="SM00342">
    <property type="entry name" value="HTH_ARAC"/>
    <property type="match status" value="1"/>
</dbReference>
<gene>
    <name evidence="4" type="ORF">TH53_19985</name>
</gene>
<proteinExistence type="predicted"/>
<evidence type="ECO:0000313" key="5">
    <source>
        <dbReference type="Proteomes" id="UP000032049"/>
    </source>
</evidence>
<sequence length="270" mass="31129">MFTNIIPVSDKLKRYITSFTVSQKGRAFPLRYTAFPNLGTCLAFFNHTLIRIQPQEVTFTKDDTQGPEIILLGRLTRPTLITFNDPVDEISINFTPCGINFFFGIPFLEMAGKSHQLLKESTWTEFASLLFSPPPEKRIEKLEAFLLSSLNEHKGDTLERIFNSTAGMDKLTVPALSAIACMSERTFLRYFKKYFGCSPSTYKKILRFRNVLDARYSKNTNSYHRFLLAEDYYDSSHFRKEFIQFTDCALRQFKRASFLPGNGSSVFKLM</sequence>
<dbReference type="InterPro" id="IPR009057">
    <property type="entry name" value="Homeodomain-like_sf"/>
</dbReference>
<dbReference type="EMBL" id="JXRA01000097">
    <property type="protein sequence ID" value="KIO75535.1"/>
    <property type="molecule type" value="Genomic_DNA"/>
</dbReference>
<keyword evidence="5" id="KW-1185">Reference proteome</keyword>
<dbReference type="STRING" id="1503925.TH53_19985"/>
<evidence type="ECO:0000256" key="2">
    <source>
        <dbReference type="ARBA" id="ARBA00023163"/>
    </source>
</evidence>
<organism evidence="4 5">
    <name type="scientific">Pedobacter lusitanus</name>
    <dbReference type="NCBI Taxonomy" id="1503925"/>
    <lineage>
        <taxon>Bacteria</taxon>
        <taxon>Pseudomonadati</taxon>
        <taxon>Bacteroidota</taxon>
        <taxon>Sphingobacteriia</taxon>
        <taxon>Sphingobacteriales</taxon>
        <taxon>Sphingobacteriaceae</taxon>
        <taxon>Pedobacter</taxon>
    </lineage>
</organism>
<accession>A0A0D0GHD1</accession>
<reference evidence="4 5" key="1">
    <citation type="submission" date="2015-01" db="EMBL/GenBank/DDBJ databases">
        <title>Draft genome sequence of Pedobacter sp. NL19 isolated from sludge of an effluent treatment pond in an abandoned uranium mine.</title>
        <authorList>
            <person name="Santos T."/>
            <person name="Caetano T."/>
            <person name="Covas C."/>
            <person name="Cruz A."/>
            <person name="Mendo S."/>
        </authorList>
    </citation>
    <scope>NUCLEOTIDE SEQUENCE [LARGE SCALE GENOMIC DNA]</scope>
    <source>
        <strain evidence="4 5">NL19</strain>
    </source>
</reference>
<dbReference type="AlphaFoldDB" id="A0A0D0GHD1"/>
<dbReference type="PROSITE" id="PS01124">
    <property type="entry name" value="HTH_ARAC_FAMILY_2"/>
    <property type="match status" value="1"/>
</dbReference>
<evidence type="ECO:0000259" key="3">
    <source>
        <dbReference type="PROSITE" id="PS01124"/>
    </source>
</evidence>
<keyword evidence="1" id="KW-0805">Transcription regulation</keyword>
<evidence type="ECO:0000313" key="4">
    <source>
        <dbReference type="EMBL" id="KIO75535.1"/>
    </source>
</evidence>
<feature type="domain" description="HTH araC/xylS-type" evidence="3">
    <location>
        <begin position="156"/>
        <end position="256"/>
    </location>
</feature>
<dbReference type="Pfam" id="PF12833">
    <property type="entry name" value="HTH_18"/>
    <property type="match status" value="1"/>
</dbReference>
<dbReference type="GO" id="GO:0003700">
    <property type="term" value="F:DNA-binding transcription factor activity"/>
    <property type="evidence" value="ECO:0007669"/>
    <property type="project" value="InterPro"/>
</dbReference>
<comment type="caution">
    <text evidence="4">The sequence shown here is derived from an EMBL/GenBank/DDBJ whole genome shotgun (WGS) entry which is preliminary data.</text>
</comment>
<dbReference type="SUPFAM" id="SSF46689">
    <property type="entry name" value="Homeodomain-like"/>
    <property type="match status" value="1"/>
</dbReference>
<dbReference type="InterPro" id="IPR018060">
    <property type="entry name" value="HTH_AraC"/>
</dbReference>
<keyword evidence="2" id="KW-0804">Transcription</keyword>
<dbReference type="OrthoDB" id="662446at2"/>
<evidence type="ECO:0000256" key="1">
    <source>
        <dbReference type="ARBA" id="ARBA00023015"/>
    </source>
</evidence>
<dbReference type="Gene3D" id="1.10.10.60">
    <property type="entry name" value="Homeodomain-like"/>
    <property type="match status" value="1"/>
</dbReference>
<dbReference type="RefSeq" id="WP_041884716.1">
    <property type="nucleotide sequence ID" value="NZ_CP157278.1"/>
</dbReference>
<dbReference type="Proteomes" id="UP000032049">
    <property type="component" value="Unassembled WGS sequence"/>
</dbReference>
<name>A0A0D0GHD1_9SPHI</name>
<dbReference type="GO" id="GO:0043565">
    <property type="term" value="F:sequence-specific DNA binding"/>
    <property type="evidence" value="ECO:0007669"/>
    <property type="project" value="InterPro"/>
</dbReference>